<reference evidence="2" key="3">
    <citation type="journal article" date="2023" name="MicrobiologyOpen">
        <title>Genomics of the tumorigenes clade of the family Rhizobiaceae and description of Rhizobium rhododendri sp. nov.</title>
        <authorList>
            <person name="Kuzmanovic N."/>
            <person name="diCenzo G.C."/>
            <person name="Bunk B."/>
            <person name="Sproeer C."/>
            <person name="Fruehling A."/>
            <person name="Neumann-Schaal M."/>
            <person name="Overmann J."/>
            <person name="Smalla K."/>
        </authorList>
    </citation>
    <scope>NUCLEOTIDE SEQUENCE</scope>
    <source>
        <strain evidence="2">1078</strain>
        <plasmid evidence="2">pTi1078</plasmid>
    </source>
</reference>
<dbReference type="KEGG" id="rtu:PR017_23340"/>
<proteinExistence type="predicted"/>
<organism evidence="2 4">
    <name type="scientific">Rhizobium tumorigenes</name>
    <dbReference type="NCBI Taxonomy" id="2041385"/>
    <lineage>
        <taxon>Bacteria</taxon>
        <taxon>Pseudomonadati</taxon>
        <taxon>Pseudomonadota</taxon>
        <taxon>Alphaproteobacteria</taxon>
        <taxon>Hyphomicrobiales</taxon>
        <taxon>Rhizobiaceae</taxon>
        <taxon>Rhizobium/Agrobacterium group</taxon>
        <taxon>Rhizobium</taxon>
    </lineage>
</organism>
<dbReference type="Gene3D" id="1.10.10.10">
    <property type="entry name" value="Winged helix-like DNA-binding domain superfamily/Winged helix DNA-binding domain"/>
    <property type="match status" value="1"/>
</dbReference>
<feature type="domain" description="HTH IS408-type" evidence="1">
    <location>
        <begin position="1"/>
        <end position="79"/>
    </location>
</feature>
<dbReference type="InterPro" id="IPR036388">
    <property type="entry name" value="WH-like_DNA-bd_sf"/>
</dbReference>
<gene>
    <name evidence="2" type="ORF">PR017_22945</name>
    <name evidence="3" type="ORF">PR017_23340</name>
</gene>
<keyword evidence="4" id="KW-1185">Reference proteome</keyword>
<accession>A0AAF1K9Q7</accession>
<dbReference type="AlphaFoldDB" id="A0AAF1K9Q7"/>
<protein>
    <recommendedName>
        <fullName evidence="1">HTH IS408-type domain-containing protein</fullName>
    </recommendedName>
</protein>
<sequence length="123" mass="13714">MLRLAGSGTSSREIAVILGIARSTVQDNLKRAAMAGLSWPLASDLTDDVLEAKLFVHPGVKQGQRLRQEPDWGPLSIELKKPGVTLLILWEEYRSIHPDGYGYSRYVAAKFMLRQQGMSQGFR</sequence>
<evidence type="ECO:0000259" key="1">
    <source>
        <dbReference type="PROSITE" id="PS50532"/>
    </source>
</evidence>
<reference evidence="4" key="2">
    <citation type="journal article" date="2023" name="MicrobiologyOpen">
        <title>Genomics of the tumorigenes clade of the family Rhizobiaceae and description of Rhizobium rhododendri sp. nov.</title>
        <authorList>
            <person name="Kuzmanovic N."/>
            <person name="diCenzo G.C."/>
            <person name="Bunk B."/>
            <person name="Sproeer C."/>
            <person name="Fruehling A."/>
            <person name="Neumann-Schaal M."/>
            <person name="Overmann J."/>
            <person name="Smalla K."/>
        </authorList>
    </citation>
    <scope>NUCLEOTIDE SEQUENCE [LARGE SCALE GENOMIC DNA]</scope>
    <source>
        <strain evidence="4">1078</strain>
        <plasmid evidence="4">pTi1078</plasmid>
    </source>
</reference>
<geneLocation type="plasmid" evidence="2 4">
    <name>pTi1078</name>
</geneLocation>
<dbReference type="KEGG" id="rtu:PR017_22945"/>
<reference evidence="2 4" key="1">
    <citation type="journal article" date="2018" name="Sci. Rep.">
        <title>Rhizobium tumorigenes sp. nov., a novel plant tumorigenic bacterium isolated from cane gall tumors on thornless blackberry.</title>
        <authorList>
            <person name="Kuzmanovi N."/>
            <person name="Smalla K."/>
            <person name="Gronow S."/>
            <person name="PuBawska J."/>
        </authorList>
    </citation>
    <scope>NUCLEOTIDE SEQUENCE [LARGE SCALE GENOMIC DNA]</scope>
    <source>
        <strain evidence="2 4">1078</strain>
    </source>
</reference>
<dbReference type="RefSeq" id="WP_206423133.1">
    <property type="nucleotide sequence ID" value="NZ_CP117257.1"/>
</dbReference>
<dbReference type="Proteomes" id="UP000249499">
    <property type="component" value="Plasmid pTi1078"/>
</dbReference>
<name>A0AAF1K9Q7_9HYPH</name>
<keyword evidence="2" id="KW-0614">Plasmid</keyword>
<evidence type="ECO:0000313" key="3">
    <source>
        <dbReference type="EMBL" id="WFR98281.1"/>
    </source>
</evidence>
<dbReference type="InterPro" id="IPR017895">
    <property type="entry name" value="HTH_IS408/IS1162_type"/>
</dbReference>
<dbReference type="EMBL" id="CP117257">
    <property type="protein sequence ID" value="WFR98281.1"/>
    <property type="molecule type" value="Genomic_DNA"/>
</dbReference>
<evidence type="ECO:0000313" key="4">
    <source>
        <dbReference type="Proteomes" id="UP000249499"/>
    </source>
</evidence>
<dbReference type="PROSITE" id="PS50532">
    <property type="entry name" value="HTH_IS408"/>
    <property type="match status" value="1"/>
</dbReference>
<evidence type="ECO:0000313" key="2">
    <source>
        <dbReference type="EMBL" id="WFR98219.1"/>
    </source>
</evidence>
<dbReference type="EMBL" id="CP117257">
    <property type="protein sequence ID" value="WFR98219.1"/>
    <property type="molecule type" value="Genomic_DNA"/>
</dbReference>